<keyword evidence="7 10" id="KW-0408">Iron</keyword>
<dbReference type="GO" id="GO:0031071">
    <property type="term" value="F:cysteine desulfurase activity"/>
    <property type="evidence" value="ECO:0007669"/>
    <property type="project" value="UniProtKB-UniRule"/>
</dbReference>
<dbReference type="EMBL" id="WBZB01000040">
    <property type="protein sequence ID" value="KAB3527629.1"/>
    <property type="molecule type" value="Genomic_DNA"/>
</dbReference>
<accession>A0A833HMD6</accession>
<comment type="function">
    <text evidence="10">Master enzyme that delivers sulfur to a number of partners involved in Fe-S cluster assembly, tRNA modification or cofactor biosynthesis. Catalyzes the removal of elemental sulfur atoms from cysteine to produce alanine. Functions as a sulfur delivery protein for Fe-S cluster synthesis onto IscU, an Fe-S scaffold assembly protein, as well as other S acceptor proteins.</text>
</comment>
<comment type="catalytic activity">
    <reaction evidence="9 10">
        <text>(sulfur carrier)-H + L-cysteine = (sulfur carrier)-SH + L-alanine</text>
        <dbReference type="Rhea" id="RHEA:43892"/>
        <dbReference type="Rhea" id="RHEA-COMP:14737"/>
        <dbReference type="Rhea" id="RHEA-COMP:14739"/>
        <dbReference type="ChEBI" id="CHEBI:29917"/>
        <dbReference type="ChEBI" id="CHEBI:35235"/>
        <dbReference type="ChEBI" id="CHEBI:57972"/>
        <dbReference type="ChEBI" id="CHEBI:64428"/>
        <dbReference type="EC" id="2.8.1.7"/>
    </reaction>
</comment>
<evidence type="ECO:0000256" key="3">
    <source>
        <dbReference type="ARBA" id="ARBA00022490"/>
    </source>
</evidence>
<dbReference type="FunFam" id="3.40.640.10:FF:000084">
    <property type="entry name" value="IscS-like cysteine desulfurase"/>
    <property type="match status" value="1"/>
</dbReference>
<dbReference type="PANTHER" id="PTHR11601">
    <property type="entry name" value="CYSTEINE DESULFURYLASE FAMILY MEMBER"/>
    <property type="match status" value="1"/>
</dbReference>
<dbReference type="Pfam" id="PF00266">
    <property type="entry name" value="Aminotran_5"/>
    <property type="match status" value="1"/>
</dbReference>
<dbReference type="RefSeq" id="WP_151866524.1">
    <property type="nucleotide sequence ID" value="NZ_WBZB01000040.1"/>
</dbReference>
<dbReference type="OrthoDB" id="9808002at2"/>
<dbReference type="PROSITE" id="PS00595">
    <property type="entry name" value="AA_TRANSFER_CLASS_5"/>
    <property type="match status" value="1"/>
</dbReference>
<feature type="domain" description="Aminotransferase class V" evidence="12">
    <location>
        <begin position="5"/>
        <end position="367"/>
    </location>
</feature>
<feature type="binding site" description="via persulfide group" evidence="10">
    <location>
        <position position="326"/>
    </location>
    <ligand>
        <name>[2Fe-2S] cluster</name>
        <dbReference type="ChEBI" id="CHEBI:190135"/>
        <note>ligand shared with IscU</note>
    </ligand>
</feature>
<keyword evidence="5 10" id="KW-0479">Metal-binding</keyword>
<feature type="binding site" evidence="10">
    <location>
        <position position="152"/>
    </location>
    <ligand>
        <name>pyridoxal 5'-phosphate</name>
        <dbReference type="ChEBI" id="CHEBI:597326"/>
    </ligand>
</feature>
<feature type="modified residue" description="N6-(pyridoxal phosphate)lysine" evidence="10">
    <location>
        <position position="203"/>
    </location>
</feature>
<dbReference type="InterPro" id="IPR015422">
    <property type="entry name" value="PyrdxlP-dep_Trfase_small"/>
</dbReference>
<dbReference type="AlphaFoldDB" id="A0A833HMD6"/>
<evidence type="ECO:0000259" key="12">
    <source>
        <dbReference type="Pfam" id="PF00266"/>
    </source>
</evidence>
<evidence type="ECO:0000256" key="9">
    <source>
        <dbReference type="ARBA" id="ARBA00050776"/>
    </source>
</evidence>
<comment type="pathway">
    <text evidence="10">Cofactor biosynthesis; iron-sulfur cluster biosynthesis.</text>
</comment>
<dbReference type="NCBIfam" id="NF002806">
    <property type="entry name" value="PRK02948.1"/>
    <property type="match status" value="1"/>
</dbReference>
<name>A0A833HMD6_9FIRM</name>
<dbReference type="GO" id="GO:0044571">
    <property type="term" value="P:[2Fe-2S] cluster assembly"/>
    <property type="evidence" value="ECO:0007669"/>
    <property type="project" value="UniProtKB-UniRule"/>
</dbReference>
<dbReference type="InterPro" id="IPR015421">
    <property type="entry name" value="PyrdxlP-dep_Trfase_major"/>
</dbReference>
<comment type="caution">
    <text evidence="13">The sequence shown here is derived from an EMBL/GenBank/DDBJ whole genome shotgun (WGS) entry which is preliminary data.</text>
</comment>
<keyword evidence="6 10" id="KW-0663">Pyridoxal phosphate</keyword>
<protein>
    <recommendedName>
        <fullName evidence="10">Cysteine desulfurase IscS</fullName>
        <ecNumber evidence="10">2.8.1.7</ecNumber>
    </recommendedName>
</protein>
<feature type="binding site" evidence="10">
    <location>
        <begin position="72"/>
        <end position="73"/>
    </location>
    <ligand>
        <name>pyridoxal 5'-phosphate</name>
        <dbReference type="ChEBI" id="CHEBI:597326"/>
    </ligand>
</feature>
<keyword evidence="8 10" id="KW-0411">Iron-sulfur</keyword>
<comment type="subunit">
    <text evidence="10">Homodimer. Forms a heterotetramer with IscU, interacts with other sulfur acceptors.</text>
</comment>
<dbReference type="GO" id="GO:0051537">
    <property type="term" value="F:2 iron, 2 sulfur cluster binding"/>
    <property type="evidence" value="ECO:0007669"/>
    <property type="project" value="UniProtKB-UniRule"/>
</dbReference>
<dbReference type="SUPFAM" id="SSF53383">
    <property type="entry name" value="PLP-dependent transferases"/>
    <property type="match status" value="1"/>
</dbReference>
<organism evidence="13 14">
    <name type="scientific">Alkaliphilus serpentinus</name>
    <dbReference type="NCBI Taxonomy" id="1482731"/>
    <lineage>
        <taxon>Bacteria</taxon>
        <taxon>Bacillati</taxon>
        <taxon>Bacillota</taxon>
        <taxon>Clostridia</taxon>
        <taxon>Peptostreptococcales</taxon>
        <taxon>Natronincolaceae</taxon>
        <taxon>Alkaliphilus</taxon>
    </lineage>
</organism>
<evidence type="ECO:0000256" key="1">
    <source>
        <dbReference type="ARBA" id="ARBA00001933"/>
    </source>
</evidence>
<dbReference type="NCBIfam" id="TIGR03402">
    <property type="entry name" value="FeS_nifS"/>
    <property type="match status" value="1"/>
</dbReference>
<evidence type="ECO:0000313" key="14">
    <source>
        <dbReference type="Proteomes" id="UP000465601"/>
    </source>
</evidence>
<evidence type="ECO:0000256" key="8">
    <source>
        <dbReference type="ARBA" id="ARBA00023014"/>
    </source>
</evidence>
<proteinExistence type="inferred from homology"/>
<evidence type="ECO:0000256" key="6">
    <source>
        <dbReference type="ARBA" id="ARBA00022898"/>
    </source>
</evidence>
<comment type="cofactor">
    <cofactor evidence="1 10 11">
        <name>pyridoxal 5'-phosphate</name>
        <dbReference type="ChEBI" id="CHEBI:597326"/>
    </cofactor>
</comment>
<evidence type="ECO:0000256" key="2">
    <source>
        <dbReference type="ARBA" id="ARBA00006490"/>
    </source>
</evidence>
<sequence length="392" mass="43189">MKKRVYLDYSATTPMKQEVLNAMLPHFNVQFGNPSSIHCFGRENKAVIDQARQIIAKTINASADEVFFTGGGSESDNWAIKGVVSALKGKGKHIITSKIEHHAVLHTCEFLEKEGFEVTFVDVDEFGIVDLNQLQRSIRPDTILITIMYANNEIGTIQPIKEIGELAKKHNITFHVDAVQAYGNVRIDVQELKIDLLSLSAHKVYGPKGIGLLYIKKGTKIIQLIHGGAQEKRRRAGTENVPAIVGFGKAAELAYQDLEGHVKHLTFLRDKLINGLLEKIPYSRLNGHPTKRLPGNANISIEYIEGEALLLSLDMVGIACSSGSACTSGSLDPSHVLMAIGLSHEVAHGSLRFTIGDFTSEEDVDYVLKELPIIVERLRQMSPLYEKVKGGN</sequence>
<dbReference type="InterPro" id="IPR016454">
    <property type="entry name" value="Cysteine_dSase"/>
</dbReference>
<dbReference type="GO" id="GO:0006520">
    <property type="term" value="P:amino acid metabolic process"/>
    <property type="evidence" value="ECO:0007669"/>
    <property type="project" value="InterPro"/>
</dbReference>
<keyword evidence="4 10" id="KW-0808">Transferase</keyword>
<evidence type="ECO:0000313" key="13">
    <source>
        <dbReference type="EMBL" id="KAB3527629.1"/>
    </source>
</evidence>
<evidence type="ECO:0000256" key="11">
    <source>
        <dbReference type="RuleBase" id="RU004504"/>
    </source>
</evidence>
<reference evidence="13 14" key="1">
    <citation type="submission" date="2019-10" db="EMBL/GenBank/DDBJ databases">
        <title>Alkaliphilus serpentinus sp. nov. and Alkaliphilus pronyensis sp. nov., two novel anaerobic alkaliphilic species isolated from the serpentinized-hosted hydrothermal field of the Prony Bay (New Caledonia).</title>
        <authorList>
            <person name="Postec A."/>
        </authorList>
    </citation>
    <scope>NUCLEOTIDE SEQUENCE [LARGE SCALE GENOMIC DNA]</scope>
    <source>
        <strain evidence="13 14">LacT</strain>
    </source>
</reference>
<dbReference type="GO" id="GO:1990221">
    <property type="term" value="C:L-cysteine desulfurase complex"/>
    <property type="evidence" value="ECO:0007669"/>
    <property type="project" value="UniProtKB-ARBA"/>
</dbReference>
<dbReference type="Gene3D" id="3.40.640.10">
    <property type="entry name" value="Type I PLP-dependent aspartate aminotransferase-like (Major domain)"/>
    <property type="match status" value="1"/>
</dbReference>
<dbReference type="Gene3D" id="3.90.1150.10">
    <property type="entry name" value="Aspartate Aminotransferase, domain 1"/>
    <property type="match status" value="1"/>
</dbReference>
<comment type="similarity">
    <text evidence="2 10">Belongs to the class-V pyridoxal-phosphate-dependent aminotransferase family. NifS/IscS subfamily.</text>
</comment>
<dbReference type="InterPro" id="IPR017772">
    <property type="entry name" value="Cys_deSase_NifS_bac/arc"/>
</dbReference>
<dbReference type="GO" id="GO:0046872">
    <property type="term" value="F:metal ion binding"/>
    <property type="evidence" value="ECO:0007669"/>
    <property type="project" value="UniProtKB-KW"/>
</dbReference>
<dbReference type="InterPro" id="IPR015424">
    <property type="entry name" value="PyrdxlP-dep_Trfase"/>
</dbReference>
<dbReference type="InterPro" id="IPR020578">
    <property type="entry name" value="Aminotrans_V_PyrdxlP_BS"/>
</dbReference>
<keyword evidence="14" id="KW-1185">Reference proteome</keyword>
<dbReference type="Gene3D" id="1.10.260.50">
    <property type="match status" value="1"/>
</dbReference>
<dbReference type="InterPro" id="IPR010240">
    <property type="entry name" value="Cys_deSase_IscS"/>
</dbReference>
<dbReference type="GO" id="GO:0030170">
    <property type="term" value="F:pyridoxal phosphate binding"/>
    <property type="evidence" value="ECO:0007669"/>
    <property type="project" value="UniProtKB-UniRule"/>
</dbReference>
<evidence type="ECO:0000256" key="10">
    <source>
        <dbReference type="HAMAP-Rule" id="MF_00331"/>
    </source>
</evidence>
<evidence type="ECO:0000256" key="5">
    <source>
        <dbReference type="ARBA" id="ARBA00022723"/>
    </source>
</evidence>
<dbReference type="InterPro" id="IPR000192">
    <property type="entry name" value="Aminotrans_V_dom"/>
</dbReference>
<dbReference type="UniPathway" id="UPA00266"/>
<evidence type="ECO:0000256" key="4">
    <source>
        <dbReference type="ARBA" id="ARBA00022679"/>
    </source>
</evidence>
<keyword evidence="10" id="KW-0001">2Fe-2S</keyword>
<dbReference type="EC" id="2.8.1.7" evidence="10"/>
<dbReference type="HAMAP" id="MF_00331">
    <property type="entry name" value="Cys_desulf_IscS"/>
    <property type="match status" value="1"/>
</dbReference>
<dbReference type="Proteomes" id="UP000465601">
    <property type="component" value="Unassembled WGS sequence"/>
</dbReference>
<evidence type="ECO:0000256" key="7">
    <source>
        <dbReference type="ARBA" id="ARBA00023004"/>
    </source>
</evidence>
<keyword evidence="3 10" id="KW-0963">Cytoplasm</keyword>
<dbReference type="PANTHER" id="PTHR11601:SF34">
    <property type="entry name" value="CYSTEINE DESULFURASE"/>
    <property type="match status" value="1"/>
</dbReference>
<feature type="binding site" evidence="10">
    <location>
        <position position="238"/>
    </location>
    <ligand>
        <name>pyridoxal 5'-phosphate</name>
        <dbReference type="ChEBI" id="CHEBI:597326"/>
    </ligand>
</feature>
<feature type="active site" description="Cysteine persulfide intermediate" evidence="10">
    <location>
        <position position="326"/>
    </location>
</feature>
<gene>
    <name evidence="13" type="primary">nifS</name>
    <name evidence="10" type="synonym">iscS</name>
    <name evidence="13" type="ORF">F8153_11640</name>
</gene>
<feature type="binding site" evidence="10">
    <location>
        <begin position="200"/>
        <end position="202"/>
    </location>
    <ligand>
        <name>pyridoxal 5'-phosphate</name>
        <dbReference type="ChEBI" id="CHEBI:597326"/>
    </ligand>
</feature>
<feature type="binding site" evidence="10">
    <location>
        <position position="180"/>
    </location>
    <ligand>
        <name>pyridoxal 5'-phosphate</name>
        <dbReference type="ChEBI" id="CHEBI:597326"/>
    </ligand>
</feature>
<dbReference type="PIRSF" id="PIRSF005572">
    <property type="entry name" value="NifS"/>
    <property type="match status" value="1"/>
</dbReference>
<comment type="subcellular location">
    <subcellularLocation>
        <location evidence="10">Cytoplasm</location>
    </subcellularLocation>
</comment>